<evidence type="ECO:0000313" key="1">
    <source>
        <dbReference type="EMBL" id="CAL4194889.1"/>
    </source>
</evidence>
<reference evidence="1 2" key="1">
    <citation type="submission" date="2024-05" db="EMBL/GenBank/DDBJ databases">
        <authorList>
            <person name="Wallberg A."/>
        </authorList>
    </citation>
    <scope>NUCLEOTIDE SEQUENCE [LARGE SCALE GENOMIC DNA]</scope>
</reference>
<dbReference type="AlphaFoldDB" id="A0AAV2SJA5"/>
<feature type="non-terminal residue" evidence="1">
    <location>
        <position position="532"/>
    </location>
</feature>
<comment type="caution">
    <text evidence="1">The sequence shown here is derived from an EMBL/GenBank/DDBJ whole genome shotgun (WGS) entry which is preliminary data.</text>
</comment>
<organism evidence="1 2">
    <name type="scientific">Meganyctiphanes norvegica</name>
    <name type="common">Northern krill</name>
    <name type="synonym">Thysanopoda norvegica</name>
    <dbReference type="NCBI Taxonomy" id="48144"/>
    <lineage>
        <taxon>Eukaryota</taxon>
        <taxon>Metazoa</taxon>
        <taxon>Ecdysozoa</taxon>
        <taxon>Arthropoda</taxon>
        <taxon>Crustacea</taxon>
        <taxon>Multicrustacea</taxon>
        <taxon>Malacostraca</taxon>
        <taxon>Eumalacostraca</taxon>
        <taxon>Eucarida</taxon>
        <taxon>Euphausiacea</taxon>
        <taxon>Euphausiidae</taxon>
        <taxon>Meganyctiphanes</taxon>
    </lineage>
</organism>
<name>A0AAV2SJA5_MEGNR</name>
<protein>
    <recommendedName>
        <fullName evidence="3">Transposase</fullName>
    </recommendedName>
</protein>
<accession>A0AAV2SJA5</accession>
<proteinExistence type="predicted"/>
<evidence type="ECO:0008006" key="3">
    <source>
        <dbReference type="Google" id="ProtNLM"/>
    </source>
</evidence>
<gene>
    <name evidence="1" type="ORF">MNOR_LOCUS37001</name>
</gene>
<keyword evidence="2" id="KW-1185">Reference proteome</keyword>
<sequence length="532" mass="61598">MTDIDLEMKSFSSFPQLRLSSLFISLKVRIVKNRDISFFIVLQRRERDNYPCPYTACPRTRRIIKQQPPGPTEQHEKMRTIPYWSGFKRTRTLSLKLTIVEQKAMKGQIGLQWIRIIMDGGFMADFYENNIEDIIMKLVIKLNGDERNIVLSSYNISPRTIWKICSREASTTGTSQMELIIDFMINLSYDTFSGLSRKHSVNLINIRLTKSNKKSVSFFIFPKKMHKFSENMNILFNKPITKKDTLLYFGIIKCVKIQLDIQKIADFAWINYRTKVGNAIHFFLNWHLSEGGIFAIFKKSSNIKKSGSMSRHLQLHNACICLSWSKMSYKDSVKLVKICRSLKPPKKCLETSCDTFDHFYDVLKKIIVHVFSVDILWTEMTLKNKKNHDRPHTNFCGPPTVSNLNKSCQYFVQQFHLQLRSLDRLIHQNAIFRNRHLKEMIDIVHIIPCHISVFYDTSGTGASQPMTVITQPHKSILVSNQHTPAEPITAHVLRGNISGPCDLIAQTRKGTFYRQEIQHQEGETAECCGSPF</sequence>
<dbReference type="EMBL" id="CAXKWB010071293">
    <property type="protein sequence ID" value="CAL4194889.1"/>
    <property type="molecule type" value="Genomic_DNA"/>
</dbReference>
<evidence type="ECO:0000313" key="2">
    <source>
        <dbReference type="Proteomes" id="UP001497623"/>
    </source>
</evidence>
<dbReference type="Proteomes" id="UP001497623">
    <property type="component" value="Unassembled WGS sequence"/>
</dbReference>